<comment type="caution">
    <text evidence="20">The sequence shown here is derived from an EMBL/GenBank/DDBJ whole genome shotgun (WGS) entry which is preliminary data.</text>
</comment>
<dbReference type="Proteomes" id="UP001499951">
    <property type="component" value="Unassembled WGS sequence"/>
</dbReference>
<dbReference type="SUPFAM" id="SSF56935">
    <property type="entry name" value="Porins"/>
    <property type="match status" value="1"/>
</dbReference>
<evidence type="ECO:0000256" key="6">
    <source>
        <dbReference type="ARBA" id="ARBA00022692"/>
    </source>
</evidence>
<dbReference type="InterPro" id="IPR036942">
    <property type="entry name" value="Beta-barrel_TonB_sf"/>
</dbReference>
<evidence type="ECO:0000259" key="18">
    <source>
        <dbReference type="Pfam" id="PF00593"/>
    </source>
</evidence>
<feature type="domain" description="TonB-dependent receptor plug" evidence="19">
    <location>
        <begin position="57"/>
        <end position="154"/>
    </location>
</feature>
<keyword evidence="21" id="KW-1185">Reference proteome</keyword>
<evidence type="ECO:0000256" key="12">
    <source>
        <dbReference type="ARBA" id="ARBA00023170"/>
    </source>
</evidence>
<evidence type="ECO:0000256" key="15">
    <source>
        <dbReference type="PROSITE-ProRule" id="PRU10143"/>
    </source>
</evidence>
<feature type="short sequence motif" description="TonB box" evidence="15">
    <location>
        <begin position="39"/>
        <end position="45"/>
    </location>
</feature>
<accession>A0ABP3PZZ0</accession>
<keyword evidence="11 14" id="KW-0472">Membrane</keyword>
<dbReference type="PANTHER" id="PTHR32552:SF68">
    <property type="entry name" value="FERRICHROME OUTER MEMBRANE TRANSPORTER_PHAGE RECEPTOR"/>
    <property type="match status" value="1"/>
</dbReference>
<dbReference type="PROSITE" id="PS52016">
    <property type="entry name" value="TONB_DEPENDENT_REC_3"/>
    <property type="match status" value="1"/>
</dbReference>
<evidence type="ECO:0000256" key="8">
    <source>
        <dbReference type="ARBA" id="ARBA00023004"/>
    </source>
</evidence>
<dbReference type="PANTHER" id="PTHR32552">
    <property type="entry name" value="FERRICHROME IRON RECEPTOR-RELATED"/>
    <property type="match status" value="1"/>
</dbReference>
<dbReference type="InterPro" id="IPR037066">
    <property type="entry name" value="Plug_dom_sf"/>
</dbReference>
<feature type="chain" id="PRO_5046570450" evidence="17">
    <location>
        <begin position="34"/>
        <end position="694"/>
    </location>
</feature>
<evidence type="ECO:0000256" key="7">
    <source>
        <dbReference type="ARBA" id="ARBA00022729"/>
    </source>
</evidence>
<evidence type="ECO:0000313" key="21">
    <source>
        <dbReference type="Proteomes" id="UP001499951"/>
    </source>
</evidence>
<keyword evidence="12 20" id="KW-0675">Receptor</keyword>
<evidence type="ECO:0000256" key="4">
    <source>
        <dbReference type="ARBA" id="ARBA00022452"/>
    </source>
</evidence>
<evidence type="ECO:0000256" key="17">
    <source>
        <dbReference type="SAM" id="SignalP"/>
    </source>
</evidence>
<evidence type="ECO:0000256" key="2">
    <source>
        <dbReference type="ARBA" id="ARBA00009810"/>
    </source>
</evidence>
<feature type="domain" description="TonB-dependent receptor-like beta-barrel" evidence="18">
    <location>
        <begin position="246"/>
        <end position="663"/>
    </location>
</feature>
<keyword evidence="4 14" id="KW-1134">Transmembrane beta strand</keyword>
<dbReference type="Pfam" id="PF07715">
    <property type="entry name" value="Plug"/>
    <property type="match status" value="1"/>
</dbReference>
<keyword evidence="8" id="KW-0408">Iron</keyword>
<dbReference type="InterPro" id="IPR000531">
    <property type="entry name" value="Beta-barrel_TonB"/>
</dbReference>
<keyword evidence="3 14" id="KW-0813">Transport</keyword>
<protein>
    <submittedName>
        <fullName evidence="20">TonB-dependent siderophore receptor</fullName>
    </submittedName>
</protein>
<evidence type="ECO:0000256" key="13">
    <source>
        <dbReference type="ARBA" id="ARBA00023237"/>
    </source>
</evidence>
<name>A0ABP3PZZ0_9PROT</name>
<dbReference type="Gene3D" id="2.170.130.10">
    <property type="entry name" value="TonB-dependent receptor, plug domain"/>
    <property type="match status" value="1"/>
</dbReference>
<organism evidence="20 21">
    <name type="scientific">Rhizomicrobium electricum</name>
    <dbReference type="NCBI Taxonomy" id="480070"/>
    <lineage>
        <taxon>Bacteria</taxon>
        <taxon>Pseudomonadati</taxon>
        <taxon>Pseudomonadota</taxon>
        <taxon>Alphaproteobacteria</taxon>
        <taxon>Micropepsales</taxon>
        <taxon>Micropepsaceae</taxon>
        <taxon>Rhizomicrobium</taxon>
    </lineage>
</organism>
<evidence type="ECO:0000256" key="11">
    <source>
        <dbReference type="ARBA" id="ARBA00023136"/>
    </source>
</evidence>
<keyword evidence="6 14" id="KW-0812">Transmembrane</keyword>
<comment type="subcellular location">
    <subcellularLocation>
        <location evidence="1 14">Cell outer membrane</location>
        <topology evidence="1 14">Multi-pass membrane protein</topology>
    </subcellularLocation>
</comment>
<evidence type="ECO:0000256" key="3">
    <source>
        <dbReference type="ARBA" id="ARBA00022448"/>
    </source>
</evidence>
<keyword evidence="5" id="KW-0410">Iron transport</keyword>
<dbReference type="InterPro" id="IPR010105">
    <property type="entry name" value="TonB_sidphr_rcpt"/>
</dbReference>
<dbReference type="Gene3D" id="2.40.170.20">
    <property type="entry name" value="TonB-dependent receptor, beta-barrel domain"/>
    <property type="match status" value="1"/>
</dbReference>
<evidence type="ECO:0000256" key="9">
    <source>
        <dbReference type="ARBA" id="ARBA00023065"/>
    </source>
</evidence>
<keyword evidence="13 14" id="KW-0998">Cell outer membrane</keyword>
<dbReference type="NCBIfam" id="TIGR01783">
    <property type="entry name" value="TonB-siderophor"/>
    <property type="match status" value="1"/>
</dbReference>
<keyword evidence="7 17" id="KW-0732">Signal</keyword>
<dbReference type="InterPro" id="IPR012910">
    <property type="entry name" value="Plug_dom"/>
</dbReference>
<evidence type="ECO:0000256" key="10">
    <source>
        <dbReference type="ARBA" id="ARBA00023077"/>
    </source>
</evidence>
<dbReference type="Pfam" id="PF00593">
    <property type="entry name" value="TonB_dep_Rec_b-barrel"/>
    <property type="match status" value="1"/>
</dbReference>
<evidence type="ECO:0000256" key="5">
    <source>
        <dbReference type="ARBA" id="ARBA00022496"/>
    </source>
</evidence>
<keyword evidence="9" id="KW-0406">Ion transport</keyword>
<dbReference type="PROSITE" id="PS00430">
    <property type="entry name" value="TONB_DEPENDENT_REC_1"/>
    <property type="match status" value="1"/>
</dbReference>
<gene>
    <name evidence="20" type="ORF">GCM10008942_25750</name>
</gene>
<evidence type="ECO:0000313" key="20">
    <source>
        <dbReference type="EMBL" id="GAA0575716.1"/>
    </source>
</evidence>
<feature type="signal peptide" evidence="17">
    <location>
        <begin position="1"/>
        <end position="33"/>
    </location>
</feature>
<evidence type="ECO:0000256" key="16">
    <source>
        <dbReference type="RuleBase" id="RU003357"/>
    </source>
</evidence>
<dbReference type="InterPro" id="IPR010916">
    <property type="entry name" value="TonB_box_CS"/>
</dbReference>
<evidence type="ECO:0000259" key="19">
    <source>
        <dbReference type="Pfam" id="PF07715"/>
    </source>
</evidence>
<proteinExistence type="inferred from homology"/>
<evidence type="ECO:0000256" key="14">
    <source>
        <dbReference type="PROSITE-ProRule" id="PRU01360"/>
    </source>
</evidence>
<comment type="similarity">
    <text evidence="2 14 16">Belongs to the TonB-dependent receptor family.</text>
</comment>
<dbReference type="InterPro" id="IPR039426">
    <property type="entry name" value="TonB-dep_rcpt-like"/>
</dbReference>
<dbReference type="EMBL" id="BAAADD010000006">
    <property type="protein sequence ID" value="GAA0575716.1"/>
    <property type="molecule type" value="Genomic_DNA"/>
</dbReference>
<evidence type="ECO:0000256" key="1">
    <source>
        <dbReference type="ARBA" id="ARBA00004571"/>
    </source>
</evidence>
<keyword evidence="10 15" id="KW-0798">TonB box</keyword>
<reference evidence="21" key="1">
    <citation type="journal article" date="2019" name="Int. J. Syst. Evol. Microbiol.">
        <title>The Global Catalogue of Microorganisms (GCM) 10K type strain sequencing project: providing services to taxonomists for standard genome sequencing and annotation.</title>
        <authorList>
            <consortium name="The Broad Institute Genomics Platform"/>
            <consortium name="The Broad Institute Genome Sequencing Center for Infectious Disease"/>
            <person name="Wu L."/>
            <person name="Ma J."/>
        </authorList>
    </citation>
    <scope>NUCLEOTIDE SEQUENCE [LARGE SCALE GENOMIC DNA]</scope>
    <source>
        <strain evidence="21">JCM 15089</strain>
    </source>
</reference>
<dbReference type="RefSeq" id="WP_166935469.1">
    <property type="nucleotide sequence ID" value="NZ_BAAADD010000006.1"/>
</dbReference>
<sequence>MRTRHNLTASRRTFWAASVSILALGFSPAVATAADVGETVTVTGQSIELDVRGQTPLLETPQNIQILSADLLAAQNVTRLDEALRNVAGVSGGGYYSSYDYFRIRGFDASGYIYLDGMRLDSYVDVNAELSGLEQIQVVKGPASALYGQGALGGLVNFVSKRPTDEAFLALSGAYGSYASYEFTLDGNRPFASDLGARLVATYRHDGSFVDHASGNDRIYIAPSFTWTLDADTALTLLTSHQHDDMNMAMPLTALGTIIPSAYGTYSLKTYTGNLGNDNRSKVGRTQLGYQFSHRFNDVFSLNHRQRATFNDQRWTNILYTSSVVDDGTTLTLKQYPYDYDSYGTMITTDTSLSADFATGPLTHHVLAGSDYSITHGHSHSQQIDYSDPSAYMSLDLFHPTYHRPMPAYSLFTATDDSLHDLGVYLQDHVSYGDFTLTGSLRWDDAQSGLGAARVTDVAFTPRLGVTYEVVPKTVMFASYSESFLPQSGTTFGGDALKPETGRQWETGVKASLMDGTIDLTASLYYLTRNNVSTSDIAHPFFYTQAGKQRSRGFEFDSRFQIDANWQAIFTYAYTDAAVIADTDPAMIGDQLRNAPKHSIGAWTRYAFDGTLEGLSVAGGVYHYSGMASDLPNSFRLPAYTLVNADIAYVYGDAQLQLSFKNLFNERYFSGSYNDTYVQPGFPRTLEAKLSYRL</sequence>
<dbReference type="CDD" id="cd01347">
    <property type="entry name" value="ligand_gated_channel"/>
    <property type="match status" value="1"/>
</dbReference>